<dbReference type="Pfam" id="PF00105">
    <property type="entry name" value="zf-C4"/>
    <property type="match status" value="1"/>
</dbReference>
<protein>
    <recommendedName>
        <fullName evidence="10">Nuclear receptor domain-containing protein</fullName>
    </recommendedName>
</protein>
<dbReference type="PROSITE" id="PS00031">
    <property type="entry name" value="NUCLEAR_REC_DBD_1"/>
    <property type="match status" value="1"/>
</dbReference>
<keyword evidence="12" id="KW-1185">Reference proteome</keyword>
<keyword evidence="6" id="KW-0238">DNA-binding</keyword>
<name>A0A553PDC5_TIGCA</name>
<evidence type="ECO:0000256" key="3">
    <source>
        <dbReference type="ARBA" id="ARBA00022771"/>
    </source>
</evidence>
<dbReference type="AlphaFoldDB" id="A0A553PDC5"/>
<dbReference type="InterPro" id="IPR035500">
    <property type="entry name" value="NHR-like_dom_sf"/>
</dbReference>
<keyword evidence="7" id="KW-0804">Transcription</keyword>
<evidence type="ECO:0000313" key="12">
    <source>
        <dbReference type="Proteomes" id="UP000318571"/>
    </source>
</evidence>
<dbReference type="SMART" id="SM00399">
    <property type="entry name" value="ZnF_C4"/>
    <property type="match status" value="1"/>
</dbReference>
<dbReference type="Gene3D" id="3.30.50.10">
    <property type="entry name" value="Erythroid Transcription Factor GATA-1, subunit A"/>
    <property type="match status" value="1"/>
</dbReference>
<evidence type="ECO:0000256" key="9">
    <source>
        <dbReference type="ARBA" id="ARBA00023242"/>
    </source>
</evidence>
<dbReference type="Gene3D" id="1.10.565.10">
    <property type="entry name" value="Retinoid X Receptor"/>
    <property type="match status" value="1"/>
</dbReference>
<dbReference type="GO" id="GO:0009755">
    <property type="term" value="P:hormone-mediated signaling pathway"/>
    <property type="evidence" value="ECO:0007669"/>
    <property type="project" value="TreeGrafter"/>
</dbReference>
<dbReference type="PROSITE" id="PS51030">
    <property type="entry name" value="NUCLEAR_REC_DBD_2"/>
    <property type="match status" value="1"/>
</dbReference>
<keyword evidence="4" id="KW-0862">Zinc</keyword>
<dbReference type="PANTHER" id="PTHR24086:SF15">
    <property type="entry name" value="NUCLEAR HORMONE RECEPTOR FTZ-F1"/>
    <property type="match status" value="1"/>
</dbReference>
<dbReference type="GO" id="GO:0090575">
    <property type="term" value="C:RNA polymerase II transcription regulator complex"/>
    <property type="evidence" value="ECO:0007669"/>
    <property type="project" value="TreeGrafter"/>
</dbReference>
<dbReference type="GO" id="GO:0000978">
    <property type="term" value="F:RNA polymerase II cis-regulatory region sequence-specific DNA binding"/>
    <property type="evidence" value="ECO:0007669"/>
    <property type="project" value="TreeGrafter"/>
</dbReference>
<evidence type="ECO:0000256" key="7">
    <source>
        <dbReference type="ARBA" id="ARBA00023163"/>
    </source>
</evidence>
<dbReference type="InterPro" id="IPR013088">
    <property type="entry name" value="Znf_NHR/GATA"/>
</dbReference>
<feature type="domain" description="Nuclear receptor" evidence="10">
    <location>
        <begin position="95"/>
        <end position="173"/>
    </location>
</feature>
<keyword evidence="5" id="KW-0805">Transcription regulation</keyword>
<dbReference type="InterPro" id="IPR001628">
    <property type="entry name" value="Znf_hrmn_rcpt"/>
</dbReference>
<organism evidence="11 12">
    <name type="scientific">Tigriopus californicus</name>
    <name type="common">Marine copepod</name>
    <dbReference type="NCBI Taxonomy" id="6832"/>
    <lineage>
        <taxon>Eukaryota</taxon>
        <taxon>Metazoa</taxon>
        <taxon>Ecdysozoa</taxon>
        <taxon>Arthropoda</taxon>
        <taxon>Crustacea</taxon>
        <taxon>Multicrustacea</taxon>
        <taxon>Hexanauplia</taxon>
        <taxon>Copepoda</taxon>
        <taxon>Harpacticoida</taxon>
        <taxon>Harpacticidae</taxon>
        <taxon>Tigriopus</taxon>
    </lineage>
</organism>
<dbReference type="Proteomes" id="UP000318571">
    <property type="component" value="Chromosome 2"/>
</dbReference>
<dbReference type="InterPro" id="IPR016355">
    <property type="entry name" value="NR5-like"/>
</dbReference>
<keyword evidence="3" id="KW-0863">Zinc-finger</keyword>
<evidence type="ECO:0000259" key="10">
    <source>
        <dbReference type="PROSITE" id="PS51030"/>
    </source>
</evidence>
<dbReference type="SUPFAM" id="SSF48508">
    <property type="entry name" value="Nuclear receptor ligand-binding domain"/>
    <property type="match status" value="1"/>
</dbReference>
<comment type="subcellular location">
    <subcellularLocation>
        <location evidence="1">Nucleus</location>
    </subcellularLocation>
</comment>
<evidence type="ECO:0000256" key="8">
    <source>
        <dbReference type="ARBA" id="ARBA00023170"/>
    </source>
</evidence>
<gene>
    <name evidence="11" type="ORF">TCAL_14607</name>
</gene>
<sequence>MDSHEDLIIQEIFQELSWDLQQSSDPPVLDVTDMFNFVSGDSQSGSCSDFEQLLSEPSVELISSPTSGTSETSPTINVPVEKCSLVEPQKSIEVQLTCLVCGNVAGKHCYYGGQVCVSCRAFFRRSVLGKSYADFRCAKEKQCAINSKSWKSCRFCRFQKCLQSGMRIAWVDTEDRPKRALKSSTAKSKVVVPSHGVPQSLEPKWTVDEECYIRGFYTHAWENWCHVITDFYAKHPIYFASIVSIIFLDVSVDSNPLMKKANFYEGMIEMELSLQKFWFTHPDMNGLCKEDQEELVNKNNDLIFTFCRCVQYLNVQDVVKYSRLYRDHLKERANEDESCQDVAAMFKGFSISDHPEDYIKPNNTTPLCLLSNDTESKHVEDSIMTDMQEWSRLFAQGPCDPILQTLMGYILIFDPSMKKLQNYNAVSNIQTKYLHLLLRYLRAVVPKQANKKIGQAVEFLTKLRTLSDIQSQARSECINLK</sequence>
<accession>A0A553PDC5</accession>
<dbReference type="GO" id="GO:0008270">
    <property type="term" value="F:zinc ion binding"/>
    <property type="evidence" value="ECO:0007669"/>
    <property type="project" value="UniProtKB-KW"/>
</dbReference>
<dbReference type="GO" id="GO:0009888">
    <property type="term" value="P:tissue development"/>
    <property type="evidence" value="ECO:0007669"/>
    <property type="project" value="TreeGrafter"/>
</dbReference>
<keyword evidence="8" id="KW-0675">Receptor</keyword>
<evidence type="ECO:0000313" key="11">
    <source>
        <dbReference type="EMBL" id="TRY75678.1"/>
    </source>
</evidence>
<dbReference type="PRINTS" id="PR00047">
    <property type="entry name" value="STROIDFINGER"/>
</dbReference>
<dbReference type="STRING" id="6832.A0A553PDC5"/>
<evidence type="ECO:0000256" key="6">
    <source>
        <dbReference type="ARBA" id="ARBA00023125"/>
    </source>
</evidence>
<comment type="caution">
    <text evidence="11">The sequence shown here is derived from an EMBL/GenBank/DDBJ whole genome shotgun (WGS) entry which is preliminary data.</text>
</comment>
<keyword evidence="2" id="KW-0479">Metal-binding</keyword>
<evidence type="ECO:0000256" key="4">
    <source>
        <dbReference type="ARBA" id="ARBA00022833"/>
    </source>
</evidence>
<proteinExistence type="predicted"/>
<reference evidence="11 12" key="1">
    <citation type="journal article" date="2018" name="Nat. Ecol. Evol.">
        <title>Genomic signatures of mitonuclear coevolution across populations of Tigriopus californicus.</title>
        <authorList>
            <person name="Barreto F.S."/>
            <person name="Watson E.T."/>
            <person name="Lima T.G."/>
            <person name="Willett C.S."/>
            <person name="Edmands S."/>
            <person name="Li W."/>
            <person name="Burton R.S."/>
        </authorList>
    </citation>
    <scope>NUCLEOTIDE SEQUENCE [LARGE SCALE GENOMIC DNA]</scope>
    <source>
        <strain evidence="11 12">San Diego</strain>
    </source>
</reference>
<evidence type="ECO:0000256" key="2">
    <source>
        <dbReference type="ARBA" id="ARBA00022723"/>
    </source>
</evidence>
<dbReference type="PANTHER" id="PTHR24086">
    <property type="entry name" value="NUCLEAR RECEPTOR SUBFAMILY 5 GROUP A"/>
    <property type="match status" value="1"/>
</dbReference>
<evidence type="ECO:0000256" key="1">
    <source>
        <dbReference type="ARBA" id="ARBA00004123"/>
    </source>
</evidence>
<dbReference type="SUPFAM" id="SSF57716">
    <property type="entry name" value="Glucocorticoid receptor-like (DNA-binding domain)"/>
    <property type="match status" value="1"/>
</dbReference>
<keyword evidence="9" id="KW-0539">Nucleus</keyword>
<dbReference type="EMBL" id="VCGU01000005">
    <property type="protein sequence ID" value="TRY75678.1"/>
    <property type="molecule type" value="Genomic_DNA"/>
</dbReference>
<evidence type="ECO:0000256" key="5">
    <source>
        <dbReference type="ARBA" id="ARBA00023015"/>
    </source>
</evidence>
<dbReference type="GO" id="GO:0004879">
    <property type="term" value="F:nuclear receptor activity"/>
    <property type="evidence" value="ECO:0007669"/>
    <property type="project" value="InterPro"/>
</dbReference>